<sequence length="180" mass="21189">MIKKQTKIPDQSILNKNKTLFHYIDSFQSDYMNRGLDYDIISIGKLFFTSGPKWADNLMSFRDKIVGLFGLKTASQLTAEQRNTDSFQFEPGEQLDIFKLYTRTENELIMGEDDKHLSFRFSLLLENINDGTIKQRITLTTGVEFKNLFGRLYFFPVKPFHQLIVKRTLKKMIRKIEKEK</sequence>
<proteinExistence type="predicted"/>
<accession>A0A425Y1I5</accession>
<reference evidence="1 4" key="2">
    <citation type="submission" date="2019-12" db="EMBL/GenBank/DDBJ databases">
        <title>Draft genome sequence of Labilibaculum sp. strain 44 isolated from deep waters of Black Sea.</title>
        <authorList>
            <person name="Yadav S."/>
            <person name="Villanueva L."/>
        </authorList>
    </citation>
    <scope>NUCLEOTIDE SEQUENCE [LARGE SCALE GENOMIC DNA]</scope>
    <source>
        <strain evidence="1 4">44</strain>
    </source>
</reference>
<dbReference type="InterPro" id="IPR021295">
    <property type="entry name" value="DUF2867"/>
</dbReference>
<dbReference type="AlphaFoldDB" id="A0A425Y1I5"/>
<evidence type="ECO:0000313" key="2">
    <source>
        <dbReference type="EMBL" id="MVB08042.1"/>
    </source>
</evidence>
<gene>
    <name evidence="2" type="ORF">DWB62_013510</name>
    <name evidence="1" type="ORF">GNY23_13510</name>
</gene>
<dbReference type="EMBL" id="QTZN02000033">
    <property type="protein sequence ID" value="MVB08042.1"/>
    <property type="molecule type" value="Genomic_DNA"/>
</dbReference>
<dbReference type="Proteomes" id="UP000285951">
    <property type="component" value="Unassembled WGS sequence"/>
</dbReference>
<dbReference type="OrthoDB" id="7058586at2"/>
<name>A0A425Y1I5_9BACT</name>
<comment type="caution">
    <text evidence="1">The sequence shown here is derived from an EMBL/GenBank/DDBJ whole genome shotgun (WGS) entry which is preliminary data.</text>
</comment>
<keyword evidence="3" id="KW-1185">Reference proteome</keyword>
<organism evidence="1 4">
    <name type="scientific">Labilibaculum euxinus</name>
    <dbReference type="NCBI Taxonomy" id="2686357"/>
    <lineage>
        <taxon>Bacteria</taxon>
        <taxon>Pseudomonadati</taxon>
        <taxon>Bacteroidota</taxon>
        <taxon>Bacteroidia</taxon>
        <taxon>Marinilabiliales</taxon>
        <taxon>Marinifilaceae</taxon>
        <taxon>Labilibaculum</taxon>
    </lineage>
</organism>
<dbReference type="RefSeq" id="WP_124994425.1">
    <property type="nucleotide sequence ID" value="NZ_JAVCNR010000019.1"/>
</dbReference>
<evidence type="ECO:0000313" key="3">
    <source>
        <dbReference type="Proteomes" id="UP000285951"/>
    </source>
</evidence>
<evidence type="ECO:0000313" key="4">
    <source>
        <dbReference type="Proteomes" id="UP000462449"/>
    </source>
</evidence>
<dbReference type="Proteomes" id="UP000462449">
    <property type="component" value="Unassembled WGS sequence"/>
</dbReference>
<protein>
    <submittedName>
        <fullName evidence="1">DUF2867 domain-containing protein</fullName>
    </submittedName>
</protein>
<reference evidence="2 3" key="1">
    <citation type="submission" date="2019-11" db="EMBL/GenBank/DDBJ databases">
        <title>Draft genome sequence of Labilibaculum sp. strain SYP isolated from Black Sea.</title>
        <authorList>
            <person name="Yadav S."/>
            <person name="Villanueva L."/>
        </authorList>
    </citation>
    <scope>NUCLEOTIDE SEQUENCE [LARGE SCALE GENOMIC DNA]</scope>
    <source>
        <strain evidence="2 3">44</strain>
    </source>
</reference>
<evidence type="ECO:0000313" key="1">
    <source>
        <dbReference type="EMBL" id="MUP38837.1"/>
    </source>
</evidence>
<dbReference type="EMBL" id="WOTW01000033">
    <property type="protein sequence ID" value="MUP38837.1"/>
    <property type="molecule type" value="Genomic_DNA"/>
</dbReference>
<dbReference type="Pfam" id="PF11066">
    <property type="entry name" value="DUF2867"/>
    <property type="match status" value="1"/>
</dbReference>